<dbReference type="Proteomes" id="UP000516316">
    <property type="component" value="Chromosome"/>
</dbReference>
<sequence>MVAPLSPIVQNNNSDYRDVGDGRQKVTGHMGRVAILLCTFNGERFLAQQLESIERQTYSHWVVVVSDDGSTDSTLELLREYAERWGDDKLSVRQGPGCGYAANFLAVTCDESIESDFYAWADQDDIWQENKLESALQRLQDVPLQIPSLYCGRTELIDEHGANIGLSPLFERPVGFANALVQSVGGGNTMVFNNAARQLFLRAGTGLDIVSHDWWAYLLVSGAGGRVSYDVCPTILYRQHDANLIGSTSGVRAQLKRVRMLFNGRFCGWNQRNITALESIRFQLNEESRMRLDLFQRARSSHGLARIIWLRRSGVYRQSLWGNLGLVLATMFNGI</sequence>
<accession>A0AAP9VT31</accession>
<dbReference type="InterPro" id="IPR029044">
    <property type="entry name" value="Nucleotide-diphossugar_trans"/>
</dbReference>
<reference evidence="3 4" key="1">
    <citation type="submission" date="2020-09" db="EMBL/GenBank/DDBJ databases">
        <title>The Genome Sequence of Pseudomonas chlororaphis strain Qlu-1 - A phenazine-derivative-producing strain.</title>
        <authorList>
            <person name="Li L."/>
            <person name="Liu K."/>
        </authorList>
    </citation>
    <scope>NUCLEOTIDE SEQUENCE [LARGE SCALE GENOMIC DNA]</scope>
    <source>
        <strain evidence="4">qlu-1</strain>
    </source>
</reference>
<name>A0AAP9VT31_9PSED</name>
<evidence type="ECO:0000259" key="2">
    <source>
        <dbReference type="Pfam" id="PF00535"/>
    </source>
</evidence>
<dbReference type="AlphaFoldDB" id="A0AAP9VT31"/>
<dbReference type="Gene3D" id="3.90.550.10">
    <property type="entry name" value="Spore Coat Polysaccharide Biosynthesis Protein SpsA, Chain A"/>
    <property type="match status" value="1"/>
</dbReference>
<protein>
    <submittedName>
        <fullName evidence="3">Glycosyltransferase family 2 protein</fullName>
    </submittedName>
</protein>
<evidence type="ECO:0000313" key="3">
    <source>
        <dbReference type="EMBL" id="QNR46188.1"/>
    </source>
</evidence>
<dbReference type="GO" id="GO:0016758">
    <property type="term" value="F:hexosyltransferase activity"/>
    <property type="evidence" value="ECO:0007669"/>
    <property type="project" value="UniProtKB-ARBA"/>
</dbReference>
<dbReference type="PANTHER" id="PTHR22916:SF3">
    <property type="entry name" value="UDP-GLCNAC:BETAGAL BETA-1,3-N-ACETYLGLUCOSAMINYLTRANSFERASE-LIKE PROTEIN 1"/>
    <property type="match status" value="1"/>
</dbReference>
<keyword evidence="1" id="KW-0472">Membrane</keyword>
<dbReference type="InterPro" id="IPR001173">
    <property type="entry name" value="Glyco_trans_2-like"/>
</dbReference>
<gene>
    <name evidence="3" type="ORF">HLB40_21300</name>
</gene>
<dbReference type="PANTHER" id="PTHR22916">
    <property type="entry name" value="GLYCOSYLTRANSFERASE"/>
    <property type="match status" value="1"/>
</dbReference>
<dbReference type="RefSeq" id="WP_101283096.1">
    <property type="nucleotide sequence ID" value="NZ_CP025309.1"/>
</dbReference>
<evidence type="ECO:0000256" key="1">
    <source>
        <dbReference type="ARBA" id="ARBA00022519"/>
    </source>
</evidence>
<keyword evidence="1" id="KW-0997">Cell inner membrane</keyword>
<dbReference type="Pfam" id="PF00535">
    <property type="entry name" value="Glycos_transf_2"/>
    <property type="match status" value="1"/>
</dbReference>
<proteinExistence type="predicted"/>
<feature type="domain" description="Glycosyltransferase 2-like" evidence="2">
    <location>
        <begin position="35"/>
        <end position="143"/>
    </location>
</feature>
<dbReference type="EMBL" id="CP061079">
    <property type="protein sequence ID" value="QNR46188.1"/>
    <property type="molecule type" value="Genomic_DNA"/>
</dbReference>
<organism evidence="3 4">
    <name type="scientific">Pseudomonas chlororaphis</name>
    <dbReference type="NCBI Taxonomy" id="587753"/>
    <lineage>
        <taxon>Bacteria</taxon>
        <taxon>Pseudomonadati</taxon>
        <taxon>Pseudomonadota</taxon>
        <taxon>Gammaproteobacteria</taxon>
        <taxon>Pseudomonadales</taxon>
        <taxon>Pseudomonadaceae</taxon>
        <taxon>Pseudomonas</taxon>
    </lineage>
</organism>
<dbReference type="CDD" id="cd04196">
    <property type="entry name" value="GT_2_like_d"/>
    <property type="match status" value="1"/>
</dbReference>
<evidence type="ECO:0000313" key="4">
    <source>
        <dbReference type="Proteomes" id="UP000516316"/>
    </source>
</evidence>
<dbReference type="SUPFAM" id="SSF53448">
    <property type="entry name" value="Nucleotide-diphospho-sugar transferases"/>
    <property type="match status" value="1"/>
</dbReference>
<keyword evidence="1" id="KW-1003">Cell membrane</keyword>